<evidence type="ECO:0008006" key="5">
    <source>
        <dbReference type="Google" id="ProtNLM"/>
    </source>
</evidence>
<feature type="compositionally biased region" description="Low complexity" evidence="1">
    <location>
        <begin position="137"/>
        <end position="168"/>
    </location>
</feature>
<evidence type="ECO:0000313" key="4">
    <source>
        <dbReference type="Proteomes" id="UP000256970"/>
    </source>
</evidence>
<keyword evidence="2" id="KW-0732">Signal</keyword>
<dbReference type="EMBL" id="FNXT01000768">
    <property type="protein sequence ID" value="SZX67067.1"/>
    <property type="molecule type" value="Genomic_DNA"/>
</dbReference>
<evidence type="ECO:0000256" key="2">
    <source>
        <dbReference type="SAM" id="SignalP"/>
    </source>
</evidence>
<protein>
    <recommendedName>
        <fullName evidence="5">Pherophorin domain-containing protein</fullName>
    </recommendedName>
</protein>
<feature type="compositionally biased region" description="Low complexity" evidence="1">
    <location>
        <begin position="182"/>
        <end position="200"/>
    </location>
</feature>
<proteinExistence type="predicted"/>
<organism evidence="3 4">
    <name type="scientific">Tetradesmus obliquus</name>
    <name type="common">Green alga</name>
    <name type="synonym">Acutodesmus obliquus</name>
    <dbReference type="NCBI Taxonomy" id="3088"/>
    <lineage>
        <taxon>Eukaryota</taxon>
        <taxon>Viridiplantae</taxon>
        <taxon>Chlorophyta</taxon>
        <taxon>core chlorophytes</taxon>
        <taxon>Chlorophyceae</taxon>
        <taxon>CS clade</taxon>
        <taxon>Sphaeropleales</taxon>
        <taxon>Scenedesmaceae</taxon>
        <taxon>Tetradesmus</taxon>
    </lineage>
</organism>
<sequence length="259" mass="25563">MTHQWLTSLLSLLLLSSISNSSAGCSRSRSFTFKGTFCNKEHASISANLKCTELVLELRAGKHKEARECLCSSLAKLGKSAADPGAVAVVEKIAYSAGPALVAAGQSCTYHAVAHCCYDLTGGAAGAMTKHQQAATGSSAAQQAAPSKAAGTGGPHAAPAAVMKTAAASGKKQQKPHSGKTAAAAAGMGSTSQPAAPQAAAGSSSAGAAAAAAAAGPLGNPVPSVTRSYAAGSRGSFDNAPVIWWTRAPDSNSVNNIGA</sequence>
<accession>A0A383VNG9</accession>
<reference evidence="3 4" key="1">
    <citation type="submission" date="2016-10" db="EMBL/GenBank/DDBJ databases">
        <authorList>
            <person name="Cai Z."/>
        </authorList>
    </citation>
    <scope>NUCLEOTIDE SEQUENCE [LARGE SCALE GENOMIC DNA]</scope>
</reference>
<feature type="signal peptide" evidence="2">
    <location>
        <begin position="1"/>
        <end position="23"/>
    </location>
</feature>
<dbReference type="Proteomes" id="UP000256970">
    <property type="component" value="Unassembled WGS sequence"/>
</dbReference>
<evidence type="ECO:0000256" key="1">
    <source>
        <dbReference type="SAM" id="MobiDB-lite"/>
    </source>
</evidence>
<feature type="region of interest" description="Disordered" evidence="1">
    <location>
        <begin position="137"/>
        <end position="200"/>
    </location>
</feature>
<keyword evidence="4" id="KW-1185">Reference proteome</keyword>
<dbReference type="AlphaFoldDB" id="A0A383VNG9"/>
<feature type="chain" id="PRO_5016715117" description="Pherophorin domain-containing protein" evidence="2">
    <location>
        <begin position="24"/>
        <end position="259"/>
    </location>
</feature>
<name>A0A383VNG9_TETOB</name>
<gene>
    <name evidence="3" type="ORF">BQ4739_LOCUS7493</name>
</gene>
<evidence type="ECO:0000313" key="3">
    <source>
        <dbReference type="EMBL" id="SZX67067.1"/>
    </source>
</evidence>